<protein>
    <recommendedName>
        <fullName evidence="3">Mediator of RNA polymerase II transcription subunit 24</fullName>
    </recommendedName>
    <alternativeName>
        <fullName evidence="8">Mediator complex subunit 24</fullName>
    </alternativeName>
</protein>
<dbReference type="GO" id="GO:0060261">
    <property type="term" value="P:positive regulation of transcription initiation by RNA polymerase II"/>
    <property type="evidence" value="ECO:0007669"/>
    <property type="project" value="TreeGrafter"/>
</dbReference>
<evidence type="ECO:0000256" key="2">
    <source>
        <dbReference type="ARBA" id="ARBA00007864"/>
    </source>
</evidence>
<dbReference type="Pfam" id="PF11277">
    <property type="entry name" value="Med24_N"/>
    <property type="match status" value="3"/>
</dbReference>
<dbReference type="GO" id="GO:0003712">
    <property type="term" value="F:transcription coregulator activity"/>
    <property type="evidence" value="ECO:0007669"/>
    <property type="project" value="TreeGrafter"/>
</dbReference>
<organism evidence="10">
    <name type="scientific">Timema genevievae</name>
    <name type="common">Walking stick</name>
    <dbReference type="NCBI Taxonomy" id="629358"/>
    <lineage>
        <taxon>Eukaryota</taxon>
        <taxon>Metazoa</taxon>
        <taxon>Ecdysozoa</taxon>
        <taxon>Arthropoda</taxon>
        <taxon>Hexapoda</taxon>
        <taxon>Insecta</taxon>
        <taxon>Pterygota</taxon>
        <taxon>Neoptera</taxon>
        <taxon>Polyneoptera</taxon>
        <taxon>Phasmatodea</taxon>
        <taxon>Timematodea</taxon>
        <taxon>Timematoidea</taxon>
        <taxon>Timematidae</taxon>
        <taxon>Timema</taxon>
    </lineage>
</organism>
<dbReference type="EMBL" id="OE839654">
    <property type="protein sequence ID" value="CAD7588073.1"/>
    <property type="molecule type" value="Genomic_DNA"/>
</dbReference>
<evidence type="ECO:0000256" key="3">
    <source>
        <dbReference type="ARBA" id="ARBA00019693"/>
    </source>
</evidence>
<gene>
    <name evidence="10" type="ORF">TGEB3V08_LOCUS2187</name>
</gene>
<evidence type="ECO:0000256" key="1">
    <source>
        <dbReference type="ARBA" id="ARBA00004123"/>
    </source>
</evidence>
<sequence>MRGPLLLSMTSKTSSLKALLLRAWRERWSDLQWGIHIKTILPRGVSGDVYNLADCILQQALVGPGPNQLVVSYLKHSLSSQLVSYAAVLQRISKYDGFHKPHCIISLLEFLETIQGGITCRGKPEEGQLAASVLSIVQWLLSCLLHAIKNVSELRTDNMELTAMLDKPPTILNEMLKCDFMVAMLCLAKNECVDLYLDVVKKCQELETLLAQNLTLQTTLSVGDSLRKLCQLGSEKDVSSDPALDVSEPVTYCLQALLVIEVLQNPSADTQMFVNEMLMVKRLKGYSMARLHCEIMRACLISLNDVLGTSEESGWGAFVFLKIPYILRQLHHTTAGEAGEDKSVEFSQDIVDSFELLLQYTPLLDIMDARCSCNIVECLLRELAKVGLVTEPLVTLYSSKRESTSPVVPRLEQAQSQSASIPKVIIRAEPTLARILKTLDADYVKVQQEALLSVLCQVLTGKSFELILSVAIVEGKLRTFVTKLIKFNECSKQPFAASSPCQGQGARPPRLRTLAPCSSTFPSSCSALSCTRMAQRLVVVLSEEGGDSFFEQWVRECMVERGRPKCPDQMLQYCEPGKVDALLGQFNSPDNDFKTSAARLSLRAVAAGFEALASSSLRRLLVLGLLRARRGHCNVTNVGTEVSGVKWHEVCHNVPGAIKEVLLAWEQGAVTSNDVKRILDVMRSRMCSLPVFATAWLCSYMQILHQDALLKPMNMVQQFLTPVANEESTQLDNFKERSGLMFQVIRKMQYDVFPPSQSKVKAMTLSHSIISRQPVSSQLGDVWEGIQKRGWIHIQATHSLESLLNTSGCQWFVTNIVKEVLNYRYQEMLEQAVDLAFGVFHLDIENCTLALLLHVLPQYLHNRLQSEELVEPQASALAKLCAYCVFAALEYQNNSAPGSRKRSRRDKEPEDLEGMCPTNKLLRTAPETSEPASLFGAPHSGNSSMSSSSSANHSSPPVTIREPLQSALAELFHMLTVVDCVDSYIDLACINLYIDLSFIDSYIDLACVDLYIDLSFIDSYIDLACVDSYIDLACVDSYIDLACVDSYIDLACVDSYIDLACADSYIDLDCVESYIDLACVDSYIDLDCVDSYIDLASGRDGEVSQRTHFVCKFLQFLVQCGNDRTRLVLQGMPNTMVPCLLRALPELFSTDLLLRLYDLQTVVGRKATARDLCMLRNMDLKFTSKDTV</sequence>
<feature type="region of interest" description="Disordered" evidence="9">
    <location>
        <begin position="895"/>
        <end position="916"/>
    </location>
</feature>
<feature type="region of interest" description="Disordered" evidence="9">
    <location>
        <begin position="933"/>
        <end position="958"/>
    </location>
</feature>
<dbReference type="InterPro" id="IPR021429">
    <property type="entry name" value="Mediator_Med24"/>
</dbReference>
<evidence type="ECO:0000256" key="7">
    <source>
        <dbReference type="ARBA" id="ARBA00023242"/>
    </source>
</evidence>
<comment type="similarity">
    <text evidence="2">Belongs to the Mediator complex subunit 24 family.</text>
</comment>
<evidence type="ECO:0000256" key="6">
    <source>
        <dbReference type="ARBA" id="ARBA00023163"/>
    </source>
</evidence>
<comment type="subcellular location">
    <subcellularLocation>
        <location evidence="1">Nucleus</location>
    </subcellularLocation>
</comment>
<dbReference type="PANTHER" id="PTHR12898:SF1">
    <property type="entry name" value="MEDIATOR OF RNA POLYMERASE II TRANSCRIPTION SUBUNIT 24"/>
    <property type="match status" value="1"/>
</dbReference>
<evidence type="ECO:0000256" key="5">
    <source>
        <dbReference type="ARBA" id="ARBA00023159"/>
    </source>
</evidence>
<evidence type="ECO:0000313" key="10">
    <source>
        <dbReference type="EMBL" id="CAD7588073.1"/>
    </source>
</evidence>
<keyword evidence="4" id="KW-0805">Transcription regulation</keyword>
<dbReference type="PANTHER" id="PTHR12898">
    <property type="entry name" value="MEDIATOR OF RNA POLYMERASE II TRANSCRIPTION SUBUNIT 24"/>
    <property type="match status" value="1"/>
</dbReference>
<keyword evidence="6" id="KW-0804">Transcription</keyword>
<evidence type="ECO:0000256" key="8">
    <source>
        <dbReference type="ARBA" id="ARBA00031960"/>
    </source>
</evidence>
<evidence type="ECO:0000256" key="9">
    <source>
        <dbReference type="SAM" id="MobiDB-lite"/>
    </source>
</evidence>
<keyword evidence="5" id="KW-0010">Activator</keyword>
<dbReference type="AlphaFoldDB" id="A0A7R9JRT5"/>
<accession>A0A7R9JRT5</accession>
<proteinExistence type="inferred from homology"/>
<keyword evidence="7" id="KW-0539">Nucleus</keyword>
<dbReference type="GO" id="GO:0016592">
    <property type="term" value="C:mediator complex"/>
    <property type="evidence" value="ECO:0007669"/>
    <property type="project" value="InterPro"/>
</dbReference>
<name>A0A7R9JRT5_TIMGE</name>
<evidence type="ECO:0000256" key="4">
    <source>
        <dbReference type="ARBA" id="ARBA00023015"/>
    </source>
</evidence>
<reference evidence="10" key="1">
    <citation type="submission" date="2020-11" db="EMBL/GenBank/DDBJ databases">
        <authorList>
            <person name="Tran Van P."/>
        </authorList>
    </citation>
    <scope>NUCLEOTIDE SEQUENCE</scope>
</reference>
<feature type="compositionally biased region" description="Low complexity" evidence="9">
    <location>
        <begin position="936"/>
        <end position="956"/>
    </location>
</feature>